<dbReference type="InterPro" id="IPR011604">
    <property type="entry name" value="PDDEXK-like_dom_sf"/>
</dbReference>
<feature type="region of interest" description="Disordered" evidence="1">
    <location>
        <begin position="693"/>
        <end position="719"/>
    </location>
</feature>
<dbReference type="AlphaFoldDB" id="A0A419RS81"/>
<keyword evidence="4" id="KW-1185">Reference proteome</keyword>
<protein>
    <submittedName>
        <fullName evidence="3">Double-strand break repair protein AddB</fullName>
    </submittedName>
</protein>
<organism evidence="3 4">
    <name type="scientific">Aurantiacibacter aquimixticola</name>
    <dbReference type="NCBI Taxonomy" id="1958945"/>
    <lineage>
        <taxon>Bacteria</taxon>
        <taxon>Pseudomonadati</taxon>
        <taxon>Pseudomonadota</taxon>
        <taxon>Alphaproteobacteria</taxon>
        <taxon>Sphingomonadales</taxon>
        <taxon>Erythrobacteraceae</taxon>
        <taxon>Aurantiacibacter</taxon>
    </lineage>
</organism>
<evidence type="ECO:0000259" key="2">
    <source>
        <dbReference type="Pfam" id="PF12705"/>
    </source>
</evidence>
<reference evidence="3 4" key="1">
    <citation type="journal article" date="2017" name="Int. J. Syst. Evol. Microbiol.">
        <title>Erythrobacter aquimixticola sp. nov., isolated from the junction between the ocean and a freshwater spring.</title>
        <authorList>
            <person name="Park S."/>
            <person name="Jung Y.T."/>
            <person name="Choi S.J."/>
            <person name="Yoon J.H."/>
        </authorList>
    </citation>
    <scope>NUCLEOTIDE SEQUENCE [LARGE SCALE GENOMIC DNA]</scope>
    <source>
        <strain evidence="3 4">JSSK-14</strain>
    </source>
</reference>
<dbReference type="Gene3D" id="3.90.320.10">
    <property type="match status" value="1"/>
</dbReference>
<evidence type="ECO:0000313" key="3">
    <source>
        <dbReference type="EMBL" id="RJY08641.1"/>
    </source>
</evidence>
<name>A0A419RS81_9SPHN</name>
<evidence type="ECO:0000313" key="4">
    <source>
        <dbReference type="Proteomes" id="UP000285232"/>
    </source>
</evidence>
<dbReference type="InterPro" id="IPR011335">
    <property type="entry name" value="Restrct_endonuc-II-like"/>
</dbReference>
<comment type="caution">
    <text evidence="3">The sequence shown here is derived from an EMBL/GenBank/DDBJ whole genome shotgun (WGS) entry which is preliminary data.</text>
</comment>
<dbReference type="RefSeq" id="WP_120047654.1">
    <property type="nucleotide sequence ID" value="NZ_RAHX01000001.1"/>
</dbReference>
<dbReference type="Pfam" id="PF12705">
    <property type="entry name" value="PDDEXK_1"/>
    <property type="match status" value="1"/>
</dbReference>
<dbReference type="SUPFAM" id="SSF52980">
    <property type="entry name" value="Restriction endonuclease-like"/>
    <property type="match status" value="1"/>
</dbReference>
<dbReference type="InterPro" id="IPR038726">
    <property type="entry name" value="PDDEXK_AddAB-type"/>
</dbReference>
<evidence type="ECO:0000256" key="1">
    <source>
        <dbReference type="SAM" id="MobiDB-lite"/>
    </source>
</evidence>
<feature type="compositionally biased region" description="Pro residues" evidence="1">
    <location>
        <begin position="699"/>
        <end position="712"/>
    </location>
</feature>
<feature type="domain" description="PD-(D/E)XK endonuclease-like" evidence="2">
    <location>
        <begin position="722"/>
        <end position="950"/>
    </location>
</feature>
<accession>A0A419RS81</accession>
<dbReference type="SUPFAM" id="SSF52540">
    <property type="entry name" value="P-loop containing nucleoside triphosphate hydrolases"/>
    <property type="match status" value="1"/>
</dbReference>
<proteinExistence type="predicted"/>
<sequence>MAERSGPQVYSIAAHRGFADALVAGLVPRYSEEHVGLARLTLLLPSARAARTMSEAFVRHAGASGNPGLLMPRMVLVGDLDLDEALGPLFDSLGAGAAIPPAADPTRRWLRLAQLIRQQQGDKAPQGSALLRLAFETGQVMDRLLVEEIAPEDLLSDRVVDLVGDLSEHWRGSLHLFATLQQLWRAELEERGERDAAARRNMLFREAARRMRDNPPATPFVAAGVTSAAPALARLLRTVSELPQGAVILPDLDLSMGDAVWDELGGAGDPDSETPFDKGDAVTHPQYHLKLLLNRMGVARGEVQQWHRAGLAKGPPERSHAISSLFLPPEASKAWVDLPPEKRRMSGVRLIETGNPEEEAQAVSLLVREALEVPERRVAVVTPDRGLAGRIAQHLRRWNIQADDSAGRPLSQTAAGRVLLLLAETASEAAAPVPLMALLQHPLIAAGEGRAAWLRNARAFELELRGPRKEPGLGPLVLVAAEASVSEWFDGVSRVISPLLGEVNTRGLAEWLDLLAEAGEALCGENLWAREDGRALSAFVEDLRLQARDVPVALEAADLPSALRDAMDRIAVRPPYGGHPRVAIYGLLEARMTRADLVICAGLNEGTWPPTPSADPLLAPAILRALGVPGADFRIGLAAHDLAGALGAPEVVLSRARRDVSGPAIASRFLLRVRALLGGDLVQRHEDSDLPKLARALDDPPPVAAHPQPRPLPSSEQRRKDISVTALDRLRSDPYEFYAGKILRLSELDALDADPGPAWQGTLAHAILEDWHGGKGTLHELADRHLQELSAHPLLRALWRPRLLRALQWVEGEITAEPGREPVKWEKWGEIHVDGIRIFGKADRIDRLPDGTLAVVDYKTGMPPSGAQVEEGYALQLGTIGLLLRDGDFDGVSGAATKFEYWSLGRNPKSETGFGYVTTPLLEGKKRSGIPPEDFLPETERFLHDALNRWILGDEPFTARLNPDAPGYSTYDQLMRLQEWQGREEGDS</sequence>
<gene>
    <name evidence="3" type="ORF">D6201_04050</name>
</gene>
<dbReference type="InterPro" id="IPR027417">
    <property type="entry name" value="P-loop_NTPase"/>
</dbReference>
<dbReference type="EMBL" id="RAHX01000001">
    <property type="protein sequence ID" value="RJY08641.1"/>
    <property type="molecule type" value="Genomic_DNA"/>
</dbReference>
<dbReference type="OrthoDB" id="9780606at2"/>
<dbReference type="Proteomes" id="UP000285232">
    <property type="component" value="Unassembled WGS sequence"/>
</dbReference>